<feature type="chain" id="PRO_5003445559" evidence="4">
    <location>
        <begin position="36"/>
        <end position="922"/>
    </location>
</feature>
<dbReference type="GO" id="GO:0016491">
    <property type="term" value="F:oxidoreductase activity"/>
    <property type="evidence" value="ECO:0007669"/>
    <property type="project" value="UniProtKB-KW"/>
</dbReference>
<evidence type="ECO:0000259" key="5">
    <source>
        <dbReference type="Pfam" id="PF07732"/>
    </source>
</evidence>
<dbReference type="SUPFAM" id="SSF49503">
    <property type="entry name" value="Cupredoxins"/>
    <property type="match status" value="2"/>
</dbReference>
<evidence type="ECO:0000256" key="4">
    <source>
        <dbReference type="SAM" id="SignalP"/>
    </source>
</evidence>
<organism evidence="6 7">
    <name type="scientific">Methylobacter tundripaludum (strain ATCC BAA-1195 / DSM 17260 / SV96)</name>
    <dbReference type="NCBI Taxonomy" id="697282"/>
    <lineage>
        <taxon>Bacteria</taxon>
        <taxon>Pseudomonadati</taxon>
        <taxon>Pseudomonadota</taxon>
        <taxon>Gammaproteobacteria</taxon>
        <taxon>Methylococcales</taxon>
        <taxon>Methylococcaceae</taxon>
        <taxon>Methylobacter</taxon>
    </lineage>
</organism>
<dbReference type="eggNOG" id="COG2132">
    <property type="taxonomic scope" value="Bacteria"/>
</dbReference>
<keyword evidence="4" id="KW-0732">Signal</keyword>
<accession>G3IXE3</accession>
<reference evidence="6 7" key="1">
    <citation type="submission" date="2011-06" db="EMBL/GenBank/DDBJ databases">
        <title>Genomic sequence of Methylobacter tundripaludum SV96.</title>
        <authorList>
            <consortium name="US DOE Joint Genome Institute"/>
            <person name="Lucas S."/>
            <person name="Han J."/>
            <person name="Lapidus A."/>
            <person name="Cheng J.-F."/>
            <person name="Goodwin L."/>
            <person name="Pitluck S."/>
            <person name="Held B."/>
            <person name="Detter J.C."/>
            <person name="Han C."/>
            <person name="Tapia R."/>
            <person name="Land M."/>
            <person name="Hauser L."/>
            <person name="Kyrpides N."/>
            <person name="Ivanova N."/>
            <person name="Ovchinnikova G."/>
            <person name="Pagani I."/>
            <person name="Klotz M.G."/>
            <person name="Dispirito A.A."/>
            <person name="Murrell J.C."/>
            <person name="Dunfield P."/>
            <person name="Kalyuzhnaya M.G."/>
            <person name="Svenning M."/>
            <person name="Trotsenko Y.A."/>
            <person name="Stein L.Y."/>
            <person name="Woyke T."/>
        </authorList>
    </citation>
    <scope>NUCLEOTIDE SEQUENCE [LARGE SCALE GENOMIC DNA]</scope>
    <source>
        <strain evidence="7">ATCC BAA-1195 / DSM 17260 / SV96</strain>
    </source>
</reference>
<proteinExistence type="predicted"/>
<evidence type="ECO:0000256" key="1">
    <source>
        <dbReference type="ARBA" id="ARBA00022723"/>
    </source>
</evidence>
<keyword evidence="2" id="KW-0560">Oxidoreductase</keyword>
<dbReference type="AlphaFoldDB" id="G3IXE3"/>
<dbReference type="STRING" id="697282.Mettu_2043"/>
<dbReference type="InterPro" id="IPR045087">
    <property type="entry name" value="Cu-oxidase_fam"/>
</dbReference>
<dbReference type="InterPro" id="IPR008972">
    <property type="entry name" value="Cupredoxin"/>
</dbReference>
<feature type="domain" description="Plastocyanin-like" evidence="5">
    <location>
        <begin position="84"/>
        <end position="170"/>
    </location>
</feature>
<feature type="signal peptide" evidence="4">
    <location>
        <begin position="1"/>
        <end position="35"/>
    </location>
</feature>
<keyword evidence="7" id="KW-1185">Reference proteome</keyword>
<protein>
    <submittedName>
        <fullName evidence="6">Multicopper oxidase type 3</fullName>
    </submittedName>
</protein>
<dbReference type="EMBL" id="JH109152">
    <property type="protein sequence ID" value="EGW23200.1"/>
    <property type="molecule type" value="Genomic_DNA"/>
</dbReference>
<keyword evidence="1" id="KW-0479">Metal-binding</keyword>
<name>G3IXE3_METTV</name>
<sequence precursor="true">MLISTNIFKKFKRKALPLAIASVLGSGLYQLPANAALPTSAACTGTGTTVSCELWAKPGTATLTTGVTVPVWGYAAAAADPAGLPGPVLIVNQGDTVTVNLHNALSEPTALLFQGQSLPPDTVGTAAGGTKSYTFKASEPGTYLYEAGLPENTQHQPAMGLYGALVVRPATPNQAYGATTAFDDEALVLVSEIDTALNNSANPAGFDMRKFAPKYFLINGKAHPSPDLITLPDPVATPYPASGFNLLLRYVNAGIKHHSMALLGLRQKFIANDGSLILHPRDGVSETIAPGQTVDAITTISSAAVPDSRFAVYDAGMNLNNSSAAGMGGMLTFVALGGDGVLPTPGTPPAPPGPPTDTAGPVTSGITMTPNPSNAATIALSATGNDTSTGNSNVDAAEYFIDAASPPSDATRGVFMPVASPGAVAIAAASITAPVQGAHNILVRSRDAANNWGAFAPAVSLIQDTAGPSTTVTPIASNGKNGVNSSTAAARIVAAATDNLTNVSAVEGYLDNNTTSVFPFVPSDGSFNSLSENAYADIPLGTVTTLNSGNHVVHVRARDAAGNWGVFTSNNNLLIDKVAPAVTGVVTATPNPAFTSFVLSANATDAAPTLGIAGGEWFEGTDPGIGLGHPMTATGGTTGPWTVTSNENARSLNWAEGNHTVNVRARDAAQNWSTGTVSGTVTVQSPIYFSTFGNTNPPGVGGTADDADIYFWNGIAFSRTVDVTAIANPLPAAANVDGFQRVSNTQFYLSFSSATVTVPGVGTVQDEDIVYYDNGTWSVFFDGTAQGLTADNLDIDAFTINGSNIYFSTVGNTNLPGVGGTADDADIYLWNGTAFSRTVDVTAIANPLPAGATAANVDGLKFVDAKHFYLSFNTATVAVPGIGTVQDEDVVYYNNGAWSVYFDGTGKGLTAGNHDIDAFDIP</sequence>
<dbReference type="PANTHER" id="PTHR11709:SF394">
    <property type="entry name" value="FI03373P-RELATED"/>
    <property type="match status" value="1"/>
</dbReference>
<evidence type="ECO:0000313" key="6">
    <source>
        <dbReference type="EMBL" id="EGW23200.1"/>
    </source>
</evidence>
<evidence type="ECO:0000256" key="3">
    <source>
        <dbReference type="ARBA" id="ARBA00023008"/>
    </source>
</evidence>
<dbReference type="HOGENOM" id="CLU_316381_0_0_6"/>
<evidence type="ECO:0000256" key="2">
    <source>
        <dbReference type="ARBA" id="ARBA00023002"/>
    </source>
</evidence>
<dbReference type="PANTHER" id="PTHR11709">
    <property type="entry name" value="MULTI-COPPER OXIDASE"/>
    <property type="match status" value="1"/>
</dbReference>
<dbReference type="Proteomes" id="UP000004664">
    <property type="component" value="Unassembled WGS sequence"/>
</dbReference>
<dbReference type="InterPro" id="IPR011707">
    <property type="entry name" value="Cu-oxidase-like_N"/>
</dbReference>
<dbReference type="GO" id="GO:0005507">
    <property type="term" value="F:copper ion binding"/>
    <property type="evidence" value="ECO:0007669"/>
    <property type="project" value="InterPro"/>
</dbReference>
<dbReference type="RefSeq" id="WP_006891319.1">
    <property type="nucleotide sequence ID" value="NZ_JH109152.1"/>
</dbReference>
<keyword evidence="3" id="KW-0186">Copper</keyword>
<dbReference type="Pfam" id="PF07732">
    <property type="entry name" value="Cu-oxidase_3"/>
    <property type="match status" value="1"/>
</dbReference>
<gene>
    <name evidence="6" type="ORF">Mettu_2043</name>
</gene>
<evidence type="ECO:0000313" key="7">
    <source>
        <dbReference type="Proteomes" id="UP000004664"/>
    </source>
</evidence>
<dbReference type="Gene3D" id="2.60.40.420">
    <property type="entry name" value="Cupredoxins - blue copper proteins"/>
    <property type="match status" value="1"/>
</dbReference>